<gene>
    <name evidence="1" type="ORF">AAE961_06495</name>
</gene>
<dbReference type="Proteomes" id="UP001623553">
    <property type="component" value="Unassembled WGS sequence"/>
</dbReference>
<dbReference type="Pfam" id="PF19264">
    <property type="entry name" value="DUF5907"/>
    <property type="match status" value="2"/>
</dbReference>
<evidence type="ECO:0000313" key="1">
    <source>
        <dbReference type="EMBL" id="MFL0298511.1"/>
    </source>
</evidence>
<dbReference type="InterPro" id="IPR011049">
    <property type="entry name" value="Serralysin-like_metalloprot_C"/>
</dbReference>
<dbReference type="EMBL" id="JBEWZF010000002">
    <property type="protein sequence ID" value="MFL0298511.1"/>
    <property type="molecule type" value="Genomic_DNA"/>
</dbReference>
<proteinExistence type="predicted"/>
<comment type="caution">
    <text evidence="1">The sequence shown here is derived from an EMBL/GenBank/DDBJ whole genome shotgun (WGS) entry which is preliminary data.</text>
</comment>
<dbReference type="RefSeq" id="WP_406800326.1">
    <property type="nucleotide sequence ID" value="NZ_JBEWZF010000002.1"/>
</dbReference>
<keyword evidence="2" id="KW-1185">Reference proteome</keyword>
<evidence type="ECO:0000313" key="2">
    <source>
        <dbReference type="Proteomes" id="UP001623553"/>
    </source>
</evidence>
<evidence type="ECO:0008006" key="3">
    <source>
        <dbReference type="Google" id="ProtNLM"/>
    </source>
</evidence>
<dbReference type="Gene3D" id="2.150.10.10">
    <property type="entry name" value="Serralysin-like metalloprotease, C-terminal"/>
    <property type="match status" value="1"/>
</dbReference>
<feature type="non-terminal residue" evidence="1">
    <location>
        <position position="661"/>
    </location>
</feature>
<accession>A0ABW8U1C5</accession>
<protein>
    <recommendedName>
        <fullName evidence="3">Trimeric autotransporter adhesin YadA-like head domain-containing protein</fullName>
    </recommendedName>
</protein>
<reference evidence="1 2" key="1">
    <citation type="submission" date="2024-07" db="EMBL/GenBank/DDBJ databases">
        <authorList>
            <person name="Pitt A."/>
            <person name="Hahn M.W."/>
        </authorList>
    </citation>
    <scope>NUCLEOTIDE SEQUENCE [LARGE SCALE GENOMIC DNA]</scope>
    <source>
        <strain evidence="1 2">2-BAHN-186B</strain>
    </source>
</reference>
<sequence length="661" mass="65583">MKKYLFSIIFLLVSYLGFSQKGLSYQAVVLDPNAIEIPGQDISGQPLVNGDVWMKFSIYNGSTLQFEEVQKTKTDAYGLVNLLIGSVSTSSFNALVWDASQKTLQVHVSFNQGASYTKVSDQKLNYNPYALYAETAGKLGSVLSIAGGGTGATTAVDARLNLGLGNVDNTSDSAKPVSTATKAALDLKANVADVNSGLALKVNSTDVTAALALKANTTDMTAALAAKADTGTIKTFVVTQVAAATIADADASTKGKIQLAGDLAGTADAPTVPALALKANTSDVTTALALKANASDVTTALALKANASDVTTALAAKADNSFVVSQIAGATIVDADANTKGKIKLAGDLGGTAVAPTVPGLALKANAADVTSALALKANTSDMNTALALKANTSSLSTVATSGDYNDLSNKPTIPSAYSLPVASASTLGGVKVGSNLSIDANGTLSAIASNNASSFSGTLPLANGGTGVTDLNSLKTIIGLKATKTAIGDQAGNSLQGDGAVGVGSGAGKNNQGGSSIAIGNAAGENNQGGASVAIGPNAAQSGQGSSAVAIGFAAGQNNQGANSVALGAFAGNSQAANSIAINANGFASPLNPTTSGFYVAPIRNASTTNPLFYDSLTKEITYGTASSSSNITLTTTGTGSATLSGTTLNIPTPSTYSLP</sequence>
<organism evidence="1 2">
    <name type="scientific">Aquirufa novilacunae</name>
    <dbReference type="NCBI Taxonomy" id="3139305"/>
    <lineage>
        <taxon>Bacteria</taxon>
        <taxon>Pseudomonadati</taxon>
        <taxon>Bacteroidota</taxon>
        <taxon>Cytophagia</taxon>
        <taxon>Cytophagales</taxon>
        <taxon>Flectobacillaceae</taxon>
        <taxon>Aquirufa</taxon>
    </lineage>
</organism>
<dbReference type="InterPro" id="IPR045571">
    <property type="entry name" value="DUF5907"/>
</dbReference>
<name>A0ABW8U1C5_9BACT</name>